<comment type="caution">
    <text evidence="1">The sequence shown here is derived from an EMBL/GenBank/DDBJ whole genome shotgun (WGS) entry which is preliminary data.</text>
</comment>
<dbReference type="AlphaFoldDB" id="A0ABD1N9G2"/>
<protein>
    <submittedName>
        <fullName evidence="1">Uncharacterized protein</fullName>
    </submittedName>
</protein>
<evidence type="ECO:0000313" key="2">
    <source>
        <dbReference type="Proteomes" id="UP001603857"/>
    </source>
</evidence>
<organism evidence="1 2">
    <name type="scientific">Flemingia macrophylla</name>
    <dbReference type="NCBI Taxonomy" id="520843"/>
    <lineage>
        <taxon>Eukaryota</taxon>
        <taxon>Viridiplantae</taxon>
        <taxon>Streptophyta</taxon>
        <taxon>Embryophyta</taxon>
        <taxon>Tracheophyta</taxon>
        <taxon>Spermatophyta</taxon>
        <taxon>Magnoliopsida</taxon>
        <taxon>eudicotyledons</taxon>
        <taxon>Gunneridae</taxon>
        <taxon>Pentapetalae</taxon>
        <taxon>rosids</taxon>
        <taxon>fabids</taxon>
        <taxon>Fabales</taxon>
        <taxon>Fabaceae</taxon>
        <taxon>Papilionoideae</taxon>
        <taxon>50 kb inversion clade</taxon>
        <taxon>NPAAA clade</taxon>
        <taxon>indigoferoid/millettioid clade</taxon>
        <taxon>Phaseoleae</taxon>
        <taxon>Flemingia</taxon>
    </lineage>
</organism>
<dbReference type="EMBL" id="JBGMDY010000002">
    <property type="protein sequence ID" value="KAL2344752.1"/>
    <property type="molecule type" value="Genomic_DNA"/>
</dbReference>
<dbReference type="Proteomes" id="UP001603857">
    <property type="component" value="Unassembled WGS sequence"/>
</dbReference>
<gene>
    <name evidence="1" type="ORF">Fmac_006037</name>
</gene>
<name>A0ABD1N9G2_9FABA</name>
<accession>A0ABD1N9G2</accession>
<proteinExistence type="predicted"/>
<evidence type="ECO:0000313" key="1">
    <source>
        <dbReference type="EMBL" id="KAL2344752.1"/>
    </source>
</evidence>
<sequence>MLRMMTQTLGARKKVGLFKKPWTPTLDAVKVTMGVITLESFYVDNLKGFNYGAHKRDEICEKRVVRMKGCSITLALNKLIIRGAFGAPMFDGINDDLALLVILLLAGDLKPENYGWGV</sequence>
<keyword evidence="2" id="KW-1185">Reference proteome</keyword>
<reference evidence="1 2" key="1">
    <citation type="submission" date="2024-08" db="EMBL/GenBank/DDBJ databases">
        <title>Insights into the chromosomal genome structure of Flemingia macrophylla.</title>
        <authorList>
            <person name="Ding Y."/>
            <person name="Zhao Y."/>
            <person name="Bi W."/>
            <person name="Wu M."/>
            <person name="Zhao G."/>
            <person name="Gong Y."/>
            <person name="Li W."/>
            <person name="Zhang P."/>
        </authorList>
    </citation>
    <scope>NUCLEOTIDE SEQUENCE [LARGE SCALE GENOMIC DNA]</scope>
    <source>
        <strain evidence="1">DYQJB</strain>
        <tissue evidence="1">Leaf</tissue>
    </source>
</reference>